<dbReference type="OrthoDB" id="1423543at2759"/>
<evidence type="ECO:0000313" key="1">
    <source>
        <dbReference type="EMBL" id="GAU45769.1"/>
    </source>
</evidence>
<dbReference type="Proteomes" id="UP000242715">
    <property type="component" value="Unassembled WGS sequence"/>
</dbReference>
<dbReference type="GO" id="GO:0016925">
    <property type="term" value="P:protein sumoylation"/>
    <property type="evidence" value="ECO:0007669"/>
    <property type="project" value="TreeGrafter"/>
</dbReference>
<proteinExistence type="predicted"/>
<dbReference type="PANTHER" id="PTHR10782:SF4">
    <property type="entry name" value="TONALLI, ISOFORM E"/>
    <property type="match status" value="1"/>
</dbReference>
<keyword evidence="2" id="KW-1185">Reference proteome</keyword>
<sequence>METTNTSSPSILNMHRITTIVDRFTKNFQQGNQCDSVEFTKLCLSLSRGIDFAIANGQTPPPKANKLPWLIKQMNYQRKTDYVPSSLACMMVLIISVKNACKFGWFNKKDSEEILAIVDDIGKMYCTMGNVITGFDSSCYSTVLSTIMEKYYPNMKLGPIIVSNQVNPGYGSSTFDFHITKNNFQPDKKVWLLVAETDNIETSACLISPKEVNFLVNGQAVDMRTMPQMDRGPQMPTCVNGMLKFGTNLVQAVGGSVFGK</sequence>
<dbReference type="PANTHER" id="PTHR10782">
    <property type="entry name" value="ZINC FINGER MIZ DOMAIN-CONTAINING PROTEIN"/>
    <property type="match status" value="1"/>
</dbReference>
<dbReference type="EMBL" id="DF974149">
    <property type="protein sequence ID" value="GAU45769.1"/>
    <property type="molecule type" value="Genomic_DNA"/>
</dbReference>
<dbReference type="GO" id="GO:0061665">
    <property type="term" value="F:SUMO ligase activity"/>
    <property type="evidence" value="ECO:0007669"/>
    <property type="project" value="TreeGrafter"/>
</dbReference>
<name>A0A2Z6PIM8_TRISU</name>
<protein>
    <submittedName>
        <fullName evidence="1">Uncharacterized protein</fullName>
    </submittedName>
</protein>
<dbReference type="AlphaFoldDB" id="A0A2Z6PIM8"/>
<accession>A0A2Z6PIM8</accession>
<dbReference type="GO" id="GO:0000785">
    <property type="term" value="C:chromatin"/>
    <property type="evidence" value="ECO:0007669"/>
    <property type="project" value="TreeGrafter"/>
</dbReference>
<evidence type="ECO:0000313" key="2">
    <source>
        <dbReference type="Proteomes" id="UP000242715"/>
    </source>
</evidence>
<reference evidence="2" key="1">
    <citation type="journal article" date="2017" name="Front. Plant Sci.">
        <title>Climate Clever Clovers: New Paradigm to Reduce the Environmental Footprint of Ruminants by Breeding Low Methanogenic Forages Utilizing Haplotype Variation.</title>
        <authorList>
            <person name="Kaur P."/>
            <person name="Appels R."/>
            <person name="Bayer P.E."/>
            <person name="Keeble-Gagnere G."/>
            <person name="Wang J."/>
            <person name="Hirakawa H."/>
            <person name="Shirasawa K."/>
            <person name="Vercoe P."/>
            <person name="Stefanova K."/>
            <person name="Durmic Z."/>
            <person name="Nichols P."/>
            <person name="Revell C."/>
            <person name="Isobe S.N."/>
            <person name="Edwards D."/>
            <person name="Erskine W."/>
        </authorList>
    </citation>
    <scope>NUCLEOTIDE SEQUENCE [LARGE SCALE GENOMIC DNA]</scope>
    <source>
        <strain evidence="2">cv. Daliak</strain>
    </source>
</reference>
<gene>
    <name evidence="1" type="ORF">TSUD_24330</name>
</gene>
<organism evidence="1 2">
    <name type="scientific">Trifolium subterraneum</name>
    <name type="common">Subterranean clover</name>
    <dbReference type="NCBI Taxonomy" id="3900"/>
    <lineage>
        <taxon>Eukaryota</taxon>
        <taxon>Viridiplantae</taxon>
        <taxon>Streptophyta</taxon>
        <taxon>Embryophyta</taxon>
        <taxon>Tracheophyta</taxon>
        <taxon>Spermatophyta</taxon>
        <taxon>Magnoliopsida</taxon>
        <taxon>eudicotyledons</taxon>
        <taxon>Gunneridae</taxon>
        <taxon>Pentapetalae</taxon>
        <taxon>rosids</taxon>
        <taxon>fabids</taxon>
        <taxon>Fabales</taxon>
        <taxon>Fabaceae</taxon>
        <taxon>Papilionoideae</taxon>
        <taxon>50 kb inversion clade</taxon>
        <taxon>NPAAA clade</taxon>
        <taxon>Hologalegina</taxon>
        <taxon>IRL clade</taxon>
        <taxon>Trifolieae</taxon>
        <taxon>Trifolium</taxon>
    </lineage>
</organism>